<gene>
    <name evidence="1" type="ORF">ASUIS_0011</name>
</gene>
<evidence type="ECO:0000313" key="1">
    <source>
        <dbReference type="EMBL" id="AXX88529.1"/>
    </source>
</evidence>
<accession>A0AAD0WPD4</accession>
<organism evidence="1 2">
    <name type="scientific">Arcobacter suis CECT 7833</name>
    <dbReference type="NCBI Taxonomy" id="663365"/>
    <lineage>
        <taxon>Bacteria</taxon>
        <taxon>Pseudomonadati</taxon>
        <taxon>Campylobacterota</taxon>
        <taxon>Epsilonproteobacteria</taxon>
        <taxon>Campylobacterales</taxon>
        <taxon>Arcobacteraceae</taxon>
        <taxon>Arcobacter</taxon>
    </lineage>
</organism>
<name>A0AAD0WPD4_9BACT</name>
<reference evidence="1 2" key="1">
    <citation type="submission" date="2018-08" db="EMBL/GenBank/DDBJ databases">
        <title>Complete genome of the Arcobacter suis type strain LMG 26152.</title>
        <authorList>
            <person name="Miller W.G."/>
            <person name="Yee E."/>
            <person name="Bono J.L."/>
        </authorList>
    </citation>
    <scope>NUCLEOTIDE SEQUENCE [LARGE SCALE GENOMIC DNA]</scope>
    <source>
        <strain evidence="1 2">CECT 7833</strain>
    </source>
</reference>
<dbReference type="Proteomes" id="UP000263040">
    <property type="component" value="Chromosome"/>
</dbReference>
<keyword evidence="2" id="KW-1185">Reference proteome</keyword>
<evidence type="ECO:0000313" key="2">
    <source>
        <dbReference type="Proteomes" id="UP000263040"/>
    </source>
</evidence>
<protein>
    <recommendedName>
        <fullName evidence="3">SIR2-like domain-containing protein</fullName>
    </recommendedName>
</protein>
<dbReference type="RefSeq" id="WP_118885115.1">
    <property type="nucleotide sequence ID" value="NZ_CP032100.1"/>
</dbReference>
<dbReference type="Pfam" id="PF13289">
    <property type="entry name" value="SIR2_2"/>
    <property type="match status" value="1"/>
</dbReference>
<dbReference type="AlphaFoldDB" id="A0AAD0WPD4"/>
<dbReference type="KEGG" id="asui:ASUIS_0011"/>
<proteinExistence type="predicted"/>
<dbReference type="EMBL" id="CP032100">
    <property type="protein sequence ID" value="AXX88529.1"/>
    <property type="molecule type" value="Genomic_DNA"/>
</dbReference>
<sequence>MDDNILKKIQDGELIPFLGMGIFKDTKNSDGAQLPFDSDSMILSLNNGRAMSPRLMYEYSRAAMSLEQRKGREFIIQMTNHIFSSKEYELPAVYKWLQTIKPKYIIDTNMDDSLQKIYSDCKHFLITGVSRITADWDRYLIYSFDVTTKTYTRIEKENLTLDLPILFKPMGSTKPEMNFIISDADFVDWLTEAMGGYAIPPILKEHRKNKEYLFIGVDFSKDTFRMVANEITVDLKGGTTVLDKKELTKKEDKFIKTHNLTNLDVSINEFIKSHE</sequence>
<evidence type="ECO:0008006" key="3">
    <source>
        <dbReference type="Google" id="ProtNLM"/>
    </source>
</evidence>